<protein>
    <submittedName>
        <fullName evidence="6">Methyltransferase</fullName>
    </submittedName>
</protein>
<organism evidence="6 7">
    <name type="scientific">Formimonas warabiya</name>
    <dbReference type="NCBI Taxonomy" id="1761012"/>
    <lineage>
        <taxon>Bacteria</taxon>
        <taxon>Bacillati</taxon>
        <taxon>Bacillota</taxon>
        <taxon>Clostridia</taxon>
        <taxon>Eubacteriales</taxon>
        <taxon>Peptococcaceae</taxon>
        <taxon>Candidatus Formimonas</taxon>
    </lineage>
</organism>
<evidence type="ECO:0000259" key="5">
    <source>
        <dbReference type="PROSITE" id="PS51337"/>
    </source>
</evidence>
<dbReference type="InterPro" id="IPR003759">
    <property type="entry name" value="Cbl-bd_cap"/>
</dbReference>
<dbReference type="CDD" id="cd02070">
    <property type="entry name" value="corrinoid_protein_B12-BD"/>
    <property type="match status" value="1"/>
</dbReference>
<dbReference type="OrthoDB" id="9783599at2"/>
<evidence type="ECO:0000313" key="7">
    <source>
        <dbReference type="Proteomes" id="UP000323521"/>
    </source>
</evidence>
<dbReference type="PROSITE" id="PS51332">
    <property type="entry name" value="B12_BINDING"/>
    <property type="match status" value="1"/>
</dbReference>
<dbReference type="GO" id="GO:0008705">
    <property type="term" value="F:methionine synthase activity"/>
    <property type="evidence" value="ECO:0007669"/>
    <property type="project" value="TreeGrafter"/>
</dbReference>
<feature type="domain" description="B12-binding" evidence="4">
    <location>
        <begin position="105"/>
        <end position="230"/>
    </location>
</feature>
<dbReference type="GO" id="GO:0046653">
    <property type="term" value="P:tetrahydrofolate metabolic process"/>
    <property type="evidence" value="ECO:0007669"/>
    <property type="project" value="TreeGrafter"/>
</dbReference>
<dbReference type="Gene3D" id="1.10.1240.10">
    <property type="entry name" value="Methionine synthase domain"/>
    <property type="match status" value="1"/>
</dbReference>
<keyword evidence="6" id="KW-0808">Transferase</keyword>
<dbReference type="GO" id="GO:0050667">
    <property type="term" value="P:homocysteine metabolic process"/>
    <property type="evidence" value="ECO:0007669"/>
    <property type="project" value="TreeGrafter"/>
</dbReference>
<dbReference type="KEGG" id="fwa:DCMF_12960"/>
<gene>
    <name evidence="6" type="ORF">DCMF_12960</name>
</gene>
<keyword evidence="6" id="KW-0489">Methyltransferase</keyword>
<dbReference type="Pfam" id="PF02310">
    <property type="entry name" value="B12-binding"/>
    <property type="match status" value="1"/>
</dbReference>
<dbReference type="GO" id="GO:0031419">
    <property type="term" value="F:cobalamin binding"/>
    <property type="evidence" value="ECO:0007669"/>
    <property type="project" value="InterPro"/>
</dbReference>
<dbReference type="SMART" id="SM01018">
    <property type="entry name" value="B12-binding_2"/>
    <property type="match status" value="1"/>
</dbReference>
<dbReference type="InterPro" id="IPR036724">
    <property type="entry name" value="Cobalamin-bd_sf"/>
</dbReference>
<feature type="domain" description="B12-binding N-terminal" evidence="5">
    <location>
        <begin position="11"/>
        <end position="105"/>
    </location>
</feature>
<dbReference type="InterPro" id="IPR050554">
    <property type="entry name" value="Met_Synthase/Corrinoid"/>
</dbReference>
<keyword evidence="7" id="KW-1185">Reference proteome</keyword>
<comment type="similarity">
    <text evidence="1">Belongs to the methylamine corrinoid protein family.</text>
</comment>
<dbReference type="PANTHER" id="PTHR45833">
    <property type="entry name" value="METHIONINE SYNTHASE"/>
    <property type="match status" value="1"/>
</dbReference>
<dbReference type="Proteomes" id="UP000323521">
    <property type="component" value="Chromosome"/>
</dbReference>
<dbReference type="SUPFAM" id="SSF47644">
    <property type="entry name" value="Methionine synthase domain"/>
    <property type="match status" value="1"/>
</dbReference>
<dbReference type="Gene3D" id="3.40.50.280">
    <property type="entry name" value="Cobalamin-binding domain"/>
    <property type="match status" value="1"/>
</dbReference>
<dbReference type="GO" id="GO:0046872">
    <property type="term" value="F:metal ion binding"/>
    <property type="evidence" value="ECO:0007669"/>
    <property type="project" value="UniProtKB-KW"/>
</dbReference>
<reference evidence="6 7" key="1">
    <citation type="submission" date="2016-10" db="EMBL/GenBank/DDBJ databases">
        <title>Complete Genome Sequence of Peptococcaceae strain DCMF.</title>
        <authorList>
            <person name="Edwards R.J."/>
            <person name="Holland S.I."/>
            <person name="Deshpande N.P."/>
            <person name="Wong Y.K."/>
            <person name="Ertan H."/>
            <person name="Manefield M."/>
            <person name="Russell T.L."/>
            <person name="Lee M.J."/>
        </authorList>
    </citation>
    <scope>NUCLEOTIDE SEQUENCE [LARGE SCALE GENOMIC DNA]</scope>
    <source>
        <strain evidence="6 7">DCMF</strain>
    </source>
</reference>
<evidence type="ECO:0000313" key="6">
    <source>
        <dbReference type="EMBL" id="ATW25547.1"/>
    </source>
</evidence>
<name>A0A3G1KSZ6_FORW1</name>
<dbReference type="FunFam" id="3.40.50.280:FF:000003">
    <property type="entry name" value="Dimethylamine methyltransferase corrinoid protein"/>
    <property type="match status" value="1"/>
</dbReference>
<keyword evidence="3" id="KW-0170">Cobalt</keyword>
<evidence type="ECO:0000256" key="3">
    <source>
        <dbReference type="ARBA" id="ARBA00023285"/>
    </source>
</evidence>
<keyword evidence="2" id="KW-0479">Metal-binding</keyword>
<proteinExistence type="inferred from homology"/>
<dbReference type="Pfam" id="PF02607">
    <property type="entry name" value="B12-binding_2"/>
    <property type="match status" value="1"/>
</dbReference>
<evidence type="ECO:0000259" key="4">
    <source>
        <dbReference type="PROSITE" id="PS51332"/>
    </source>
</evidence>
<dbReference type="PANTHER" id="PTHR45833:SF1">
    <property type="entry name" value="METHIONINE SYNTHASE"/>
    <property type="match status" value="1"/>
</dbReference>
<dbReference type="InterPro" id="IPR006158">
    <property type="entry name" value="Cobalamin-bd"/>
</dbReference>
<dbReference type="GO" id="GO:0005829">
    <property type="term" value="C:cytosol"/>
    <property type="evidence" value="ECO:0007669"/>
    <property type="project" value="TreeGrafter"/>
</dbReference>
<sequence length="230" mass="25089">MLYDDSDNTEIEVYTRVAEELDLITEALLNGQANRVKMLTQIAIENGIKPMTILEKGLLPGMQVISDKFKQNMIYISDVLIASRAMHAGLYVLKPILSAPQQALRGRVVIGTVAGDLHDIGKNLVVMMMRGAGLDVIDLGVDVLPEDFILAVEDYQPEIVAMSAMLTTTLPMMPETIRELERNGLRDQVKVIIGGGPATKDFAHVIKADGFAMDATEVVDLVEQVLAVGK</sequence>
<accession>A0A3G1KSZ6</accession>
<dbReference type="GO" id="GO:0032259">
    <property type="term" value="P:methylation"/>
    <property type="evidence" value="ECO:0007669"/>
    <property type="project" value="UniProtKB-KW"/>
</dbReference>
<dbReference type="InterPro" id="IPR036594">
    <property type="entry name" value="Meth_synthase_dom"/>
</dbReference>
<dbReference type="AlphaFoldDB" id="A0A3G1KSZ6"/>
<dbReference type="EMBL" id="CP017634">
    <property type="protein sequence ID" value="ATW25547.1"/>
    <property type="molecule type" value="Genomic_DNA"/>
</dbReference>
<dbReference type="SUPFAM" id="SSF52242">
    <property type="entry name" value="Cobalamin (vitamin B12)-binding domain"/>
    <property type="match status" value="1"/>
</dbReference>
<evidence type="ECO:0000256" key="2">
    <source>
        <dbReference type="ARBA" id="ARBA00022723"/>
    </source>
</evidence>
<dbReference type="PROSITE" id="PS51337">
    <property type="entry name" value="B12_BINDING_NTER"/>
    <property type="match status" value="1"/>
</dbReference>
<evidence type="ECO:0000256" key="1">
    <source>
        <dbReference type="ARBA" id="ARBA00010854"/>
    </source>
</evidence>